<sequence length="185" mass="20515">MDISHRGYIAMLIPSALIFILVSIAFFYSTEQLPPCAENIILFIETNLQDKYLPCILFDPNVVSARIVIIVSIVLIIIVVVIVITLNVLVYKHLSQKAAMSLNETLIQRQLSIIFVTQPCVIAFCAFITGVGTILNAVLIANVKWSSMFSCMLSVTPVVNPIFTMLTIKSYRNAIVKTINTFAVC</sequence>
<feature type="transmembrane region" description="Helical" evidence="1">
    <location>
        <begin position="111"/>
        <end position="141"/>
    </location>
</feature>
<dbReference type="Gene3D" id="1.20.1070.10">
    <property type="entry name" value="Rhodopsin 7-helix transmembrane proteins"/>
    <property type="match status" value="1"/>
</dbReference>
<dbReference type="SUPFAM" id="SSF81321">
    <property type="entry name" value="Family A G protein-coupled receptor-like"/>
    <property type="match status" value="1"/>
</dbReference>
<feature type="transmembrane region" description="Helical" evidence="1">
    <location>
        <begin position="7"/>
        <end position="28"/>
    </location>
</feature>
<keyword evidence="1" id="KW-1133">Transmembrane helix</keyword>
<evidence type="ECO:0000313" key="2">
    <source>
        <dbReference type="Proteomes" id="UP000492821"/>
    </source>
</evidence>
<name>A0A7E4VRF9_PANRE</name>
<keyword evidence="2" id="KW-1185">Reference proteome</keyword>
<evidence type="ECO:0000313" key="3">
    <source>
        <dbReference type="WBParaSite" id="Pan_g2463.t1"/>
    </source>
</evidence>
<reference evidence="2" key="1">
    <citation type="journal article" date="2013" name="Genetics">
        <title>The draft genome and transcriptome of Panagrellus redivivus are shaped by the harsh demands of a free-living lifestyle.</title>
        <authorList>
            <person name="Srinivasan J."/>
            <person name="Dillman A.R."/>
            <person name="Macchietto M.G."/>
            <person name="Heikkinen L."/>
            <person name="Lakso M."/>
            <person name="Fracchia K.M."/>
            <person name="Antoshechkin I."/>
            <person name="Mortazavi A."/>
            <person name="Wong G."/>
            <person name="Sternberg P.W."/>
        </authorList>
    </citation>
    <scope>NUCLEOTIDE SEQUENCE [LARGE SCALE GENOMIC DNA]</scope>
    <source>
        <strain evidence="2">MT8872</strain>
    </source>
</reference>
<keyword evidence="1" id="KW-0812">Transmembrane</keyword>
<accession>A0A7E4VRF9</accession>
<dbReference type="AlphaFoldDB" id="A0A7E4VRF9"/>
<proteinExistence type="predicted"/>
<dbReference type="Pfam" id="PF10326">
    <property type="entry name" value="7TM_GPCR_Str"/>
    <property type="match status" value="1"/>
</dbReference>
<keyword evidence="1" id="KW-0472">Membrane</keyword>
<evidence type="ECO:0000256" key="1">
    <source>
        <dbReference type="SAM" id="Phobius"/>
    </source>
</evidence>
<dbReference type="WBParaSite" id="Pan_g2463.t1">
    <property type="protein sequence ID" value="Pan_g2463.t1"/>
    <property type="gene ID" value="Pan_g2463"/>
</dbReference>
<dbReference type="Proteomes" id="UP000492821">
    <property type="component" value="Unassembled WGS sequence"/>
</dbReference>
<reference evidence="3" key="2">
    <citation type="submission" date="2020-10" db="UniProtKB">
        <authorList>
            <consortium name="WormBaseParasite"/>
        </authorList>
    </citation>
    <scope>IDENTIFICATION</scope>
</reference>
<protein>
    <submittedName>
        <fullName evidence="3">G_PROTEIN_RECEP_F1_2 domain-containing protein</fullName>
    </submittedName>
</protein>
<organism evidence="2 3">
    <name type="scientific">Panagrellus redivivus</name>
    <name type="common">Microworm</name>
    <dbReference type="NCBI Taxonomy" id="6233"/>
    <lineage>
        <taxon>Eukaryota</taxon>
        <taxon>Metazoa</taxon>
        <taxon>Ecdysozoa</taxon>
        <taxon>Nematoda</taxon>
        <taxon>Chromadorea</taxon>
        <taxon>Rhabditida</taxon>
        <taxon>Tylenchina</taxon>
        <taxon>Panagrolaimomorpha</taxon>
        <taxon>Panagrolaimoidea</taxon>
        <taxon>Panagrolaimidae</taxon>
        <taxon>Panagrellus</taxon>
    </lineage>
</organism>
<feature type="transmembrane region" description="Helical" evidence="1">
    <location>
        <begin position="147"/>
        <end position="168"/>
    </location>
</feature>
<dbReference type="InterPro" id="IPR019428">
    <property type="entry name" value="7TM_GPCR_serpentine_rcpt_Str"/>
</dbReference>
<feature type="transmembrane region" description="Helical" evidence="1">
    <location>
        <begin position="67"/>
        <end position="90"/>
    </location>
</feature>